<dbReference type="PANTHER" id="PTHR43244:SF1">
    <property type="entry name" value="5,10-METHYLENETETRAHYDROMETHANOPTERIN REDUCTASE"/>
    <property type="match status" value="1"/>
</dbReference>
<dbReference type="PANTHER" id="PTHR43244">
    <property type="match status" value="1"/>
</dbReference>
<keyword evidence="4" id="KW-1185">Reference proteome</keyword>
<dbReference type="Pfam" id="PF00296">
    <property type="entry name" value="Bac_luciferase"/>
    <property type="match status" value="1"/>
</dbReference>
<protein>
    <submittedName>
        <fullName evidence="3">LLM class flavin-dependent oxidoreductase</fullName>
    </submittedName>
</protein>
<accession>A0ABS6USM4</accession>
<evidence type="ECO:0000256" key="1">
    <source>
        <dbReference type="ARBA" id="ARBA00023002"/>
    </source>
</evidence>
<dbReference type="RefSeq" id="WP_218601281.1">
    <property type="nucleotide sequence ID" value="NZ_JADQDJ010000016.1"/>
</dbReference>
<sequence>MSTGPRGDVIARGRRSLGLAGASLPNVPFAPAVPPDRQRAAARALEDAGWPAAWANEGVGGKDVFVQLALLLSATERIAFATGVANMWARPAQTAHGATAALAEAFPGRVALGLGIGYPEQAAAVGQSFARPLETAREYLRRMHEPVAMSPAPEVTYPRILAASGPRMVGLAAEQADGVLTVLVPPEQTAHLRRTIGPEKLLVVGLSAAVDDDRDAARRAAAAFLSQVVARPGSPYAANLIRLGYTEADLVDAAPHAVDAVLGHGRPDDVAAAVQRHLDAGADHVRVNTIAPDFDGGVEQLLRLGGALGGLRAR</sequence>
<comment type="caution">
    <text evidence="3">The sequence shown here is derived from an EMBL/GenBank/DDBJ whole genome shotgun (WGS) entry which is preliminary data.</text>
</comment>
<evidence type="ECO:0000313" key="4">
    <source>
        <dbReference type="Proteomes" id="UP000694287"/>
    </source>
</evidence>
<proteinExistence type="predicted"/>
<reference evidence="3 4" key="1">
    <citation type="submission" date="2020-11" db="EMBL/GenBank/DDBJ databases">
        <title>Pseudonocardia abyssalis sp. nov. and Pseudonocardia oceani sp. nov., description and phylogenomic analysis of two novel actinomycetes isolated from the deep Southern Ocean.</title>
        <authorList>
            <person name="Parra J."/>
        </authorList>
    </citation>
    <scope>NUCLEOTIDE SEQUENCE [LARGE SCALE GENOMIC DNA]</scope>
    <source>
        <strain evidence="3 4">KRD-168</strain>
    </source>
</reference>
<name>A0ABS6USM4_9PSEU</name>
<evidence type="ECO:0000313" key="3">
    <source>
        <dbReference type="EMBL" id="MBW0134863.1"/>
    </source>
</evidence>
<dbReference type="InterPro" id="IPR050564">
    <property type="entry name" value="F420-G6PD/mer"/>
</dbReference>
<organism evidence="3 4">
    <name type="scientific">Pseudonocardia abyssalis</name>
    <dbReference type="NCBI Taxonomy" id="2792008"/>
    <lineage>
        <taxon>Bacteria</taxon>
        <taxon>Bacillati</taxon>
        <taxon>Actinomycetota</taxon>
        <taxon>Actinomycetes</taxon>
        <taxon>Pseudonocardiales</taxon>
        <taxon>Pseudonocardiaceae</taxon>
        <taxon>Pseudonocardia</taxon>
    </lineage>
</organism>
<feature type="domain" description="Luciferase-like" evidence="2">
    <location>
        <begin position="33"/>
        <end position="284"/>
    </location>
</feature>
<keyword evidence="1" id="KW-0560">Oxidoreductase</keyword>
<dbReference type="InterPro" id="IPR011251">
    <property type="entry name" value="Luciferase-like_dom"/>
</dbReference>
<evidence type="ECO:0000259" key="2">
    <source>
        <dbReference type="Pfam" id="PF00296"/>
    </source>
</evidence>
<dbReference type="Proteomes" id="UP000694287">
    <property type="component" value="Unassembled WGS sequence"/>
</dbReference>
<gene>
    <name evidence="3" type="ORF">I4I81_11405</name>
</gene>
<dbReference type="EMBL" id="JADQDK010000001">
    <property type="protein sequence ID" value="MBW0134863.1"/>
    <property type="molecule type" value="Genomic_DNA"/>
</dbReference>